<feature type="domain" description="Schizont-infected cell agglutination C-terminal" evidence="3">
    <location>
        <begin position="701"/>
        <end position="760"/>
    </location>
</feature>
<feature type="compositionally biased region" description="Low complexity" evidence="1">
    <location>
        <begin position="300"/>
        <end position="313"/>
    </location>
</feature>
<reference evidence="5" key="1">
    <citation type="submission" date="2016-05" db="EMBL/GenBank/DDBJ databases">
        <authorList>
            <person name="Naeem Raeece"/>
        </authorList>
    </citation>
    <scope>NUCLEOTIDE SEQUENCE [LARGE SCALE GENOMIC DNA]</scope>
</reference>
<feature type="transmembrane region" description="Helical" evidence="2">
    <location>
        <begin position="612"/>
        <end position="635"/>
    </location>
</feature>
<feature type="compositionally biased region" description="Basic and acidic residues" evidence="1">
    <location>
        <begin position="184"/>
        <end position="196"/>
    </location>
</feature>
<evidence type="ECO:0000259" key="3">
    <source>
        <dbReference type="Pfam" id="PF12879"/>
    </source>
</evidence>
<feature type="compositionally biased region" description="Polar residues" evidence="1">
    <location>
        <begin position="374"/>
        <end position="388"/>
    </location>
</feature>
<gene>
    <name evidence="4" type="ORF">POVWA2_065260</name>
</gene>
<keyword evidence="2" id="KW-0472">Membrane</keyword>
<evidence type="ECO:0000256" key="1">
    <source>
        <dbReference type="SAM" id="MobiDB-lite"/>
    </source>
</evidence>
<sequence>MCLNVSYSVIKMAGDSELTTLTRYIHPDVFISLIKSDIQKLIREYGHTNCGLRQKELCDKIKEIIPEKKNIIFRYMDSPGKRKWNNDWDSERSKYFTKLYEEEGFINMCFPTKYKNNPILNQLLSKHIQFCKEKDVKRKAVEKNPEYTECVKYNSWIETKKASFTREYLEKVKKFNVQTVDKYFSTKDHPGGHDPRGTYNNSKLNCIQYKQPPTSPQIPVARAPSNTRHSPALPTTQPDDTITGQDTPVKTKGPASSVNVKGSKKDSAPTHHQPPKGIPSTVQAEASPKDSGVPPVMQHSTLATATTSSSSSSFPTVKDTTSSLTITPDSPINLGSFSPSDQLSPSPVTKGQDGAPQATTTSDTLVTTHPIVSVPSTVPAHSSLSQPQDPVLTLPPAVTTGEGPRTPASSSANTIKTTATMTTTTAAADTITIQTVRTIQNPVSSTKQAPSVTISQEPPPSPALSSFKVTAPATDTQQITSSTPTHRAGAKSAAAVLPNSKGSIQTTDNQLSKDTQKAPANPLSTHVTIPYSNVQGTPHHIDQPISPVAVQHPSNVGVVSPPSDKSGALVNTPIVHTKTPSMVDSTVRTNKNDKPSIIPVGIPHLTHIIPTLLVILATVTLLFQLYKYTPFGFVLGRRRKRKKRDLRRTFIIPEKPAYDSPNITVHEWEDPNLGGKTIENDIYIKLLKINRYKQEMQKRKKENKKTLIEVHMEVLEEYRNDEWELHKGDFLEICLRGFINDENDDYSKLPNTELTINNINEKTIEDIQKQEILWNNWIENHRNILEEWKKEEWFHILKNKWRKEQQIYKEKKYKLQENTLNEQDTLSIVSQKEIWIQWISKQANLIDMFIKEDWFKSIIYAQDKEKDNYRINEYNNITITTETQLKNEKTNEEGRSKNIIQKLMVQIHMMVLEECIKEDIIKHKELCLDNFIEDTYNQNNYDEERNMPQYDTDNSKVPEFEEINTSTNK</sequence>
<accession>A0A1A9ADN5</accession>
<evidence type="ECO:0000313" key="5">
    <source>
        <dbReference type="Proteomes" id="UP000078550"/>
    </source>
</evidence>
<keyword evidence="2" id="KW-1133">Transmembrane helix</keyword>
<protein>
    <submittedName>
        <fullName evidence="4">STP1 protein</fullName>
    </submittedName>
</protein>
<dbReference type="Proteomes" id="UP000078550">
    <property type="component" value="Unassembled WGS sequence"/>
</dbReference>
<evidence type="ECO:0000313" key="4">
    <source>
        <dbReference type="EMBL" id="SBT54221.1"/>
    </source>
</evidence>
<feature type="region of interest" description="Disordered" evidence="1">
    <location>
        <begin position="942"/>
        <end position="969"/>
    </location>
</feature>
<feature type="compositionally biased region" description="Polar residues" evidence="1">
    <location>
        <begin position="442"/>
        <end position="456"/>
    </location>
</feature>
<feature type="compositionally biased region" description="Polar residues" evidence="1">
    <location>
        <begin position="314"/>
        <end position="349"/>
    </location>
</feature>
<feature type="compositionally biased region" description="Polar residues" evidence="1">
    <location>
        <begin position="463"/>
        <end position="485"/>
    </location>
</feature>
<name>A0A1A9ADN5_PLAOA</name>
<dbReference type="AlphaFoldDB" id="A0A1A9ADN5"/>
<feature type="region of interest" description="Disordered" evidence="1">
    <location>
        <begin position="184"/>
        <end position="417"/>
    </location>
</feature>
<keyword evidence="2" id="KW-0812">Transmembrane</keyword>
<dbReference type="EMBL" id="FLRE01000531">
    <property type="protein sequence ID" value="SBT54221.1"/>
    <property type="molecule type" value="Genomic_DNA"/>
</dbReference>
<evidence type="ECO:0000256" key="2">
    <source>
        <dbReference type="SAM" id="Phobius"/>
    </source>
</evidence>
<feature type="compositionally biased region" description="Polar residues" evidence="1">
    <location>
        <begin position="500"/>
        <end position="513"/>
    </location>
</feature>
<feature type="compositionally biased region" description="Polar residues" evidence="1">
    <location>
        <begin position="357"/>
        <end position="367"/>
    </location>
</feature>
<dbReference type="Pfam" id="PF12879">
    <property type="entry name" value="SICA_C"/>
    <property type="match status" value="1"/>
</dbReference>
<organism evidence="4 5">
    <name type="scientific">Plasmodium ovale wallikeri</name>
    <dbReference type="NCBI Taxonomy" id="864142"/>
    <lineage>
        <taxon>Eukaryota</taxon>
        <taxon>Sar</taxon>
        <taxon>Alveolata</taxon>
        <taxon>Apicomplexa</taxon>
        <taxon>Aconoidasida</taxon>
        <taxon>Haemosporida</taxon>
        <taxon>Plasmodiidae</taxon>
        <taxon>Plasmodium</taxon>
        <taxon>Plasmodium (Plasmodium)</taxon>
    </lineage>
</organism>
<feature type="region of interest" description="Disordered" evidence="1">
    <location>
        <begin position="442"/>
        <end position="521"/>
    </location>
</feature>
<proteinExistence type="predicted"/>
<feature type="compositionally biased region" description="Polar residues" evidence="1">
    <location>
        <begin position="224"/>
        <end position="260"/>
    </location>
</feature>
<dbReference type="InterPro" id="IPR024288">
    <property type="entry name" value="SICA_C"/>
</dbReference>